<organism evidence="1">
    <name type="scientific">marine sediment metagenome</name>
    <dbReference type="NCBI Taxonomy" id="412755"/>
    <lineage>
        <taxon>unclassified sequences</taxon>
        <taxon>metagenomes</taxon>
        <taxon>ecological metagenomes</taxon>
    </lineage>
</organism>
<evidence type="ECO:0000313" key="1">
    <source>
        <dbReference type="EMBL" id="GAG97654.1"/>
    </source>
</evidence>
<feature type="non-terminal residue" evidence="1">
    <location>
        <position position="61"/>
    </location>
</feature>
<sequence>MAKLRKLEITVCLEDTRKTYRYETPLEYSPTGKLFFIRMPEDQKQFEPENEEIRALVSSVR</sequence>
<comment type="caution">
    <text evidence="1">The sequence shown here is derived from an EMBL/GenBank/DDBJ whole genome shotgun (WGS) entry which is preliminary data.</text>
</comment>
<gene>
    <name evidence="1" type="ORF">S01H4_41240</name>
</gene>
<dbReference type="EMBL" id="BART01022538">
    <property type="protein sequence ID" value="GAG97654.1"/>
    <property type="molecule type" value="Genomic_DNA"/>
</dbReference>
<dbReference type="AlphaFoldDB" id="X1BP30"/>
<name>X1BP30_9ZZZZ</name>
<proteinExistence type="predicted"/>
<reference evidence="1" key="1">
    <citation type="journal article" date="2014" name="Front. Microbiol.">
        <title>High frequency of phylogenetically diverse reductive dehalogenase-homologous genes in deep subseafloor sedimentary metagenomes.</title>
        <authorList>
            <person name="Kawai M."/>
            <person name="Futagami T."/>
            <person name="Toyoda A."/>
            <person name="Takaki Y."/>
            <person name="Nishi S."/>
            <person name="Hori S."/>
            <person name="Arai W."/>
            <person name="Tsubouchi T."/>
            <person name="Morono Y."/>
            <person name="Uchiyama I."/>
            <person name="Ito T."/>
            <person name="Fujiyama A."/>
            <person name="Inagaki F."/>
            <person name="Takami H."/>
        </authorList>
    </citation>
    <scope>NUCLEOTIDE SEQUENCE</scope>
    <source>
        <strain evidence="1">Expedition CK06-06</strain>
    </source>
</reference>
<accession>X1BP30</accession>
<protein>
    <submittedName>
        <fullName evidence="1">Uncharacterized protein</fullName>
    </submittedName>
</protein>